<keyword evidence="2" id="KW-1185">Reference proteome</keyword>
<dbReference type="RefSeq" id="WP_380201846.1">
    <property type="nucleotide sequence ID" value="NZ_JBHTEK010000001.1"/>
</dbReference>
<dbReference type="EMBL" id="JBHTEK010000001">
    <property type="protein sequence ID" value="MFC7667369.1"/>
    <property type="molecule type" value="Genomic_DNA"/>
</dbReference>
<comment type="caution">
    <text evidence="1">The sequence shown here is derived from an EMBL/GenBank/DDBJ whole genome shotgun (WGS) entry which is preliminary data.</text>
</comment>
<reference evidence="2" key="1">
    <citation type="journal article" date="2019" name="Int. J. Syst. Evol. Microbiol.">
        <title>The Global Catalogue of Microorganisms (GCM) 10K type strain sequencing project: providing services to taxonomists for standard genome sequencing and annotation.</title>
        <authorList>
            <consortium name="The Broad Institute Genomics Platform"/>
            <consortium name="The Broad Institute Genome Sequencing Center for Infectious Disease"/>
            <person name="Wu L."/>
            <person name="Ma J."/>
        </authorList>
    </citation>
    <scope>NUCLEOTIDE SEQUENCE [LARGE SCALE GENOMIC DNA]</scope>
    <source>
        <strain evidence="2">JCM 19635</strain>
    </source>
</reference>
<protein>
    <recommendedName>
        <fullName evidence="3">STAS/SEC14 domain-containing protein</fullName>
    </recommendedName>
</protein>
<dbReference type="Proteomes" id="UP001596513">
    <property type="component" value="Unassembled WGS sequence"/>
</dbReference>
<sequence length="136" mass="15552">MQLQTIVDSPGVFISYDAENDWLYVDWKGEHDQQSSQATCGLMLTTLQAWPCHKILNDNSSITQTTMQLNQWTARWLEQMRTAGLQYIAWVLPRHLMARQAVETIVHAISTPRVGTFDDVASAYIWLQQQPVSVNT</sequence>
<evidence type="ECO:0008006" key="3">
    <source>
        <dbReference type="Google" id="ProtNLM"/>
    </source>
</evidence>
<evidence type="ECO:0000313" key="1">
    <source>
        <dbReference type="EMBL" id="MFC7667369.1"/>
    </source>
</evidence>
<evidence type="ECO:0000313" key="2">
    <source>
        <dbReference type="Proteomes" id="UP001596513"/>
    </source>
</evidence>
<proteinExistence type="predicted"/>
<gene>
    <name evidence="1" type="ORF">ACFQT0_08070</name>
</gene>
<accession>A0ABW2U3A6</accession>
<organism evidence="1 2">
    <name type="scientific">Hymenobacter humi</name>
    <dbReference type="NCBI Taxonomy" id="1411620"/>
    <lineage>
        <taxon>Bacteria</taxon>
        <taxon>Pseudomonadati</taxon>
        <taxon>Bacteroidota</taxon>
        <taxon>Cytophagia</taxon>
        <taxon>Cytophagales</taxon>
        <taxon>Hymenobacteraceae</taxon>
        <taxon>Hymenobacter</taxon>
    </lineage>
</organism>
<name>A0ABW2U3A6_9BACT</name>